<dbReference type="SUPFAM" id="SSF55961">
    <property type="entry name" value="Bet v1-like"/>
    <property type="match status" value="1"/>
</dbReference>
<keyword evidence="2" id="KW-1277">Toxin-antitoxin system</keyword>
<accession>A0A3N2DHU2</accession>
<dbReference type="RefSeq" id="WP_123713530.1">
    <property type="nucleotide sequence ID" value="NZ_RKHR01000006.1"/>
</dbReference>
<comment type="caution">
    <text evidence="4">The sequence shown here is derived from an EMBL/GenBank/DDBJ whole genome shotgun (WGS) entry which is preliminary data.</text>
</comment>
<dbReference type="OrthoDB" id="191189at2"/>
<dbReference type="EMBL" id="RKHR01000006">
    <property type="protein sequence ID" value="ROR98964.1"/>
    <property type="molecule type" value="Genomic_DNA"/>
</dbReference>
<evidence type="ECO:0000259" key="3">
    <source>
        <dbReference type="Pfam" id="PF03364"/>
    </source>
</evidence>
<dbReference type="PANTHER" id="PTHR36166:SF1">
    <property type="entry name" value="SRPBCC DOMAIN-CONTAINING PROTEIN"/>
    <property type="match status" value="1"/>
</dbReference>
<comment type="similarity">
    <text evidence="1">Belongs to the ribosome association toxin RatA family.</text>
</comment>
<evidence type="ECO:0000256" key="2">
    <source>
        <dbReference type="ARBA" id="ARBA00022649"/>
    </source>
</evidence>
<keyword evidence="5" id="KW-1185">Reference proteome</keyword>
<sequence>MINEHSVYSDQVTINAPVSLVWQILIDFDNYQRWNPFCPQLINKSLAIGEAVDMQVELGHGLQQQVEYIENIEKEREISWSMTQQDKSVLYARRTQSLSAITSNSCDYLSVDYFEGALRDSILRQHGQAIEDGFNACAYGLKDYAEAAYRHSLHAELEGQAE</sequence>
<reference evidence="4 5" key="1">
    <citation type="submission" date="2018-11" db="EMBL/GenBank/DDBJ databases">
        <title>Genomic Encyclopedia of Type Strains, Phase IV (KMG-IV): sequencing the most valuable type-strain genomes for metagenomic binning, comparative biology and taxonomic classification.</title>
        <authorList>
            <person name="Goeker M."/>
        </authorList>
    </citation>
    <scope>NUCLEOTIDE SEQUENCE [LARGE SCALE GENOMIC DNA]</scope>
    <source>
        <strain evidence="4 5">DSM 100316</strain>
    </source>
</reference>
<dbReference type="Proteomes" id="UP000275394">
    <property type="component" value="Unassembled WGS sequence"/>
</dbReference>
<evidence type="ECO:0000313" key="5">
    <source>
        <dbReference type="Proteomes" id="UP000275394"/>
    </source>
</evidence>
<dbReference type="PANTHER" id="PTHR36166">
    <property type="entry name" value="CHROMOSOME 9, WHOLE GENOME SHOTGUN SEQUENCE"/>
    <property type="match status" value="1"/>
</dbReference>
<dbReference type="InterPro" id="IPR005031">
    <property type="entry name" value="COQ10_START"/>
</dbReference>
<dbReference type="CDD" id="cd07822">
    <property type="entry name" value="SRPBCC_4"/>
    <property type="match status" value="1"/>
</dbReference>
<evidence type="ECO:0000256" key="1">
    <source>
        <dbReference type="ARBA" id="ARBA00008918"/>
    </source>
</evidence>
<feature type="domain" description="Coenzyme Q-binding protein COQ10 START" evidence="3">
    <location>
        <begin position="14"/>
        <end position="94"/>
    </location>
</feature>
<protein>
    <submittedName>
        <fullName evidence="4">Uncharacterized protein YndB with AHSA1/START domain</fullName>
    </submittedName>
</protein>
<dbReference type="Gene3D" id="3.30.530.20">
    <property type="match status" value="1"/>
</dbReference>
<name>A0A3N2DHU2_9GAMM</name>
<organism evidence="4 5">
    <name type="scientific">Sinobacterium caligoides</name>
    <dbReference type="NCBI Taxonomy" id="933926"/>
    <lineage>
        <taxon>Bacteria</taxon>
        <taxon>Pseudomonadati</taxon>
        <taxon>Pseudomonadota</taxon>
        <taxon>Gammaproteobacteria</taxon>
        <taxon>Cellvibrionales</taxon>
        <taxon>Spongiibacteraceae</taxon>
        <taxon>Sinobacterium</taxon>
    </lineage>
</organism>
<proteinExistence type="inferred from homology"/>
<dbReference type="AlphaFoldDB" id="A0A3N2DHU2"/>
<gene>
    <name evidence="4" type="ORF">EDC56_3204</name>
</gene>
<dbReference type="InterPro" id="IPR023393">
    <property type="entry name" value="START-like_dom_sf"/>
</dbReference>
<dbReference type="Pfam" id="PF03364">
    <property type="entry name" value="Polyketide_cyc"/>
    <property type="match status" value="1"/>
</dbReference>
<evidence type="ECO:0000313" key="4">
    <source>
        <dbReference type="EMBL" id="ROR98964.1"/>
    </source>
</evidence>